<feature type="domain" description="Fork-head" evidence="3">
    <location>
        <begin position="22"/>
        <end position="139"/>
    </location>
</feature>
<sequence>MPLLSENAPVVARPESGHQQNRYGLSYPGMIVLAIHNSDCTVDSDFCNKALTVRDIYRFLTTHVKPFQDFDDKKMDKTERVIRHSLSQTGYFHRFSQMEDGTIRRVPSKTDKTEKGCLWGMYPQEGDNFEMAEKRIKKVFKHDHEVKFKANLVNPEVYEAMKKGYLGWRGPHGESLGKSEALGKYEKYVEVAARKQCQAYPAVPSPMEFYSMQPSSITSSQFTQSPQYGSSMPQNYTTSFVASPHVHYVPMYSQHASPLQYSSPVPYHPKPELQAYVTPQPVIQQGYHQYPNPQGYFQQPKPELSTAFSPLPMELEEEDLVDIESIDPSLKSLFNQ</sequence>
<reference evidence="4 5" key="1">
    <citation type="journal article" date="2015" name="Genome Biol.">
        <title>Comparative genomics of Steinernema reveals deeply conserved gene regulatory networks.</title>
        <authorList>
            <person name="Dillman A.R."/>
            <person name="Macchietto M."/>
            <person name="Porter C.F."/>
            <person name="Rogers A."/>
            <person name="Williams B."/>
            <person name="Antoshechkin I."/>
            <person name="Lee M.M."/>
            <person name="Goodwin Z."/>
            <person name="Lu X."/>
            <person name="Lewis E.E."/>
            <person name="Goodrich-Blair H."/>
            <person name="Stock S.P."/>
            <person name="Adams B.J."/>
            <person name="Sternberg P.W."/>
            <person name="Mortazavi A."/>
        </authorList>
    </citation>
    <scope>NUCLEOTIDE SEQUENCE [LARGE SCALE GENOMIC DNA]</scope>
    <source>
        <strain evidence="4 5">ALL</strain>
    </source>
</reference>
<keyword evidence="5" id="KW-1185">Reference proteome</keyword>
<keyword evidence="2" id="KW-0539">Nucleus</keyword>
<dbReference type="InterPro" id="IPR001766">
    <property type="entry name" value="Fork_head_dom"/>
</dbReference>
<gene>
    <name evidence="4" type="ORF">L596_010052</name>
</gene>
<dbReference type="SUPFAM" id="SSF46785">
    <property type="entry name" value="Winged helix' DNA-binding domain"/>
    <property type="match status" value="1"/>
</dbReference>
<feature type="DNA-binding region" description="Fork-head" evidence="2">
    <location>
        <begin position="22"/>
        <end position="139"/>
    </location>
</feature>
<organism evidence="4 5">
    <name type="scientific">Steinernema carpocapsae</name>
    <name type="common">Entomopathogenic nematode</name>
    <dbReference type="NCBI Taxonomy" id="34508"/>
    <lineage>
        <taxon>Eukaryota</taxon>
        <taxon>Metazoa</taxon>
        <taxon>Ecdysozoa</taxon>
        <taxon>Nematoda</taxon>
        <taxon>Chromadorea</taxon>
        <taxon>Rhabditida</taxon>
        <taxon>Tylenchina</taxon>
        <taxon>Panagrolaimomorpha</taxon>
        <taxon>Strongyloidoidea</taxon>
        <taxon>Steinernematidae</taxon>
        <taxon>Steinernema</taxon>
    </lineage>
</organism>
<evidence type="ECO:0000256" key="1">
    <source>
        <dbReference type="ARBA" id="ARBA00023125"/>
    </source>
</evidence>
<evidence type="ECO:0000313" key="5">
    <source>
        <dbReference type="Proteomes" id="UP000298663"/>
    </source>
</evidence>
<dbReference type="InterPro" id="IPR036388">
    <property type="entry name" value="WH-like_DNA-bd_sf"/>
</dbReference>
<protein>
    <recommendedName>
        <fullName evidence="3">Fork-head domain-containing protein</fullName>
    </recommendedName>
</protein>
<dbReference type="SMART" id="SM00339">
    <property type="entry name" value="FH"/>
    <property type="match status" value="1"/>
</dbReference>
<dbReference type="GO" id="GO:0043565">
    <property type="term" value="F:sequence-specific DNA binding"/>
    <property type="evidence" value="ECO:0007669"/>
    <property type="project" value="InterPro"/>
</dbReference>
<keyword evidence="1 2" id="KW-0238">DNA-binding</keyword>
<dbReference type="GO" id="GO:0005634">
    <property type="term" value="C:nucleus"/>
    <property type="evidence" value="ECO:0007669"/>
    <property type="project" value="UniProtKB-SubCell"/>
</dbReference>
<comment type="subcellular location">
    <subcellularLocation>
        <location evidence="2">Nucleus</location>
    </subcellularLocation>
</comment>
<comment type="caution">
    <text evidence="4">The sequence shown here is derived from an EMBL/GenBank/DDBJ whole genome shotgun (WGS) entry which is preliminary data.</text>
</comment>
<reference evidence="4 5" key="2">
    <citation type="journal article" date="2019" name="G3 (Bethesda)">
        <title>Hybrid Assembly of the Genome of the Entomopathogenic Nematode Steinernema carpocapsae Identifies the X-Chromosome.</title>
        <authorList>
            <person name="Serra L."/>
            <person name="Macchietto M."/>
            <person name="Macias-Munoz A."/>
            <person name="McGill C.J."/>
            <person name="Rodriguez I.M."/>
            <person name="Rodriguez B."/>
            <person name="Murad R."/>
            <person name="Mortazavi A."/>
        </authorList>
    </citation>
    <scope>NUCLEOTIDE SEQUENCE [LARGE SCALE GENOMIC DNA]</scope>
    <source>
        <strain evidence="4 5">ALL</strain>
    </source>
</reference>
<dbReference type="AlphaFoldDB" id="A0A4U5PIH5"/>
<dbReference type="Pfam" id="PF00250">
    <property type="entry name" value="Forkhead"/>
    <property type="match status" value="1"/>
</dbReference>
<dbReference type="InterPro" id="IPR036390">
    <property type="entry name" value="WH_DNA-bd_sf"/>
</dbReference>
<proteinExistence type="predicted"/>
<name>A0A4U5PIH5_STECR</name>
<evidence type="ECO:0000259" key="3">
    <source>
        <dbReference type="PROSITE" id="PS50039"/>
    </source>
</evidence>
<dbReference type="GO" id="GO:0003700">
    <property type="term" value="F:DNA-binding transcription factor activity"/>
    <property type="evidence" value="ECO:0007669"/>
    <property type="project" value="InterPro"/>
</dbReference>
<evidence type="ECO:0000256" key="2">
    <source>
        <dbReference type="PROSITE-ProRule" id="PRU00089"/>
    </source>
</evidence>
<accession>A0A4U5PIH5</accession>
<dbReference type="PROSITE" id="PS50039">
    <property type="entry name" value="FORK_HEAD_3"/>
    <property type="match status" value="1"/>
</dbReference>
<dbReference type="EMBL" id="AZBU02000002">
    <property type="protein sequence ID" value="TKR95964.1"/>
    <property type="molecule type" value="Genomic_DNA"/>
</dbReference>
<evidence type="ECO:0000313" key="4">
    <source>
        <dbReference type="EMBL" id="TKR95964.1"/>
    </source>
</evidence>
<dbReference type="Proteomes" id="UP000298663">
    <property type="component" value="Unassembled WGS sequence"/>
</dbReference>
<dbReference type="Gene3D" id="1.10.10.10">
    <property type="entry name" value="Winged helix-like DNA-binding domain superfamily/Winged helix DNA-binding domain"/>
    <property type="match status" value="1"/>
</dbReference>